<dbReference type="GO" id="GO:0051604">
    <property type="term" value="P:protein maturation"/>
    <property type="evidence" value="ECO:0007669"/>
    <property type="project" value="TreeGrafter"/>
</dbReference>
<keyword evidence="3" id="KW-0408">Iron</keyword>
<dbReference type="Pfam" id="PF01924">
    <property type="entry name" value="HypD"/>
    <property type="match status" value="1"/>
</dbReference>
<accession>E0RUV8</accession>
<gene>
    <name evidence="4" type="primary">hypD</name>
    <name evidence="4" type="ordered locus">bpr_I1412</name>
</gene>
<dbReference type="RefSeq" id="WP_013280803.1">
    <property type="nucleotide sequence ID" value="NC_014387.1"/>
</dbReference>
<evidence type="ECO:0000313" key="5">
    <source>
        <dbReference type="Proteomes" id="UP000001299"/>
    </source>
</evidence>
<evidence type="ECO:0000256" key="3">
    <source>
        <dbReference type="ARBA" id="ARBA00023004"/>
    </source>
</evidence>
<sequence length="347" mass="37474">MGMELKDIVKALREYDGEEVRIMEVCGTHTAAISENGIPSMLSDKIKLISGPGCPVCVTVTAVIDKLIELSMRDDTIVLTFGDLIRVRGSEKSLADAKGDGAHVRMVYSPMETVKMAEEDPSHTYVFAAIGFETTTPVYAMVLEKAIEKGLHNLKLLTSLKTMPQVIRWVVNNGGGIDGFIAPGHVATITGSNEYKELSEELGIPFVVSGFEGPQLLATIYALVSMKGKTGIRNMYKGAVTENGNEKAKEVVNKYFTTSDASWRGMGKIPGSGMVLKDEYREYDAGSLDLDEDHMPPGCCCASVLVGKIKPSQCPLFGKSCTPDNAHGACMVSTEGSCYNFFVSGRK</sequence>
<keyword evidence="5" id="KW-1185">Reference proteome</keyword>
<evidence type="ECO:0000256" key="2">
    <source>
        <dbReference type="ARBA" id="ARBA00022723"/>
    </source>
</evidence>
<evidence type="ECO:0000313" key="4">
    <source>
        <dbReference type="EMBL" id="ADL34149.1"/>
    </source>
</evidence>
<dbReference type="PANTHER" id="PTHR30149">
    <property type="entry name" value="HYDROGENASE PROTEIN ASSEMBLY PROTEIN HYPD"/>
    <property type="match status" value="1"/>
</dbReference>
<protein>
    <submittedName>
        <fullName evidence="4">Hydrogenase expression/formation protein HypD</fullName>
    </submittedName>
</protein>
<dbReference type="InterPro" id="IPR002780">
    <property type="entry name" value="Hyd_form_HypD"/>
</dbReference>
<dbReference type="GO" id="GO:0070025">
    <property type="term" value="F:carbon monoxide binding"/>
    <property type="evidence" value="ECO:0007669"/>
    <property type="project" value="TreeGrafter"/>
</dbReference>
<dbReference type="STRING" id="515622.bpr_I1412"/>
<dbReference type="KEGG" id="bpb:bpr_I1412"/>
<reference evidence="4 5" key="1">
    <citation type="journal article" date="2010" name="PLoS ONE">
        <title>The glycobiome of the rumen bacterium Butyrivibrio proteoclasticus B316(T) highlights adaptation to a polysaccharide-rich environment.</title>
        <authorList>
            <person name="Kelly W.J."/>
            <person name="Leahy S.C."/>
            <person name="Altermann E."/>
            <person name="Yeoman C.J."/>
            <person name="Dunne J.C."/>
            <person name="Kong Z."/>
            <person name="Pacheco D.M."/>
            <person name="Li D."/>
            <person name="Noel S.J."/>
            <person name="Moon C.D."/>
            <person name="Cookson A.L."/>
            <person name="Attwood G.T."/>
        </authorList>
    </citation>
    <scope>NUCLEOTIDE SEQUENCE [LARGE SCALE GENOMIC DNA]</scope>
    <source>
        <strain evidence="5">ATCC 51982 / DSM 14932 / B316</strain>
    </source>
</reference>
<keyword evidence="2" id="KW-0479">Metal-binding</keyword>
<dbReference type="Gene3D" id="6.10.20.100">
    <property type="match status" value="1"/>
</dbReference>
<dbReference type="InterPro" id="IPR042244">
    <property type="entry name" value="HypD_2_sf"/>
</dbReference>
<dbReference type="GO" id="GO:0051539">
    <property type="term" value="F:4 iron, 4 sulfur cluster binding"/>
    <property type="evidence" value="ECO:0007669"/>
    <property type="project" value="TreeGrafter"/>
</dbReference>
<comment type="similarity">
    <text evidence="1">Belongs to the HypD family.</text>
</comment>
<dbReference type="NCBIfam" id="TIGR00075">
    <property type="entry name" value="hypD"/>
    <property type="match status" value="1"/>
</dbReference>
<proteinExistence type="inferred from homology"/>
<name>E0RUV8_BUTPB</name>
<dbReference type="Proteomes" id="UP000001299">
    <property type="component" value="Chromosome 1"/>
</dbReference>
<dbReference type="EMBL" id="CP001810">
    <property type="protein sequence ID" value="ADL34149.1"/>
    <property type="molecule type" value="Genomic_DNA"/>
</dbReference>
<organism evidence="4 5">
    <name type="scientific">Butyrivibrio proteoclasticus (strain ATCC 51982 / DSM 14932 / B316)</name>
    <name type="common">Clostridium proteoclasticum</name>
    <dbReference type="NCBI Taxonomy" id="515622"/>
    <lineage>
        <taxon>Bacteria</taxon>
        <taxon>Bacillati</taxon>
        <taxon>Bacillota</taxon>
        <taxon>Clostridia</taxon>
        <taxon>Lachnospirales</taxon>
        <taxon>Lachnospiraceae</taxon>
        <taxon>Butyrivibrio</taxon>
    </lineage>
</organism>
<dbReference type="GO" id="GO:0005506">
    <property type="term" value="F:iron ion binding"/>
    <property type="evidence" value="ECO:0007669"/>
    <property type="project" value="TreeGrafter"/>
</dbReference>
<dbReference type="InterPro" id="IPR042243">
    <property type="entry name" value="HypD_1"/>
</dbReference>
<dbReference type="eggNOG" id="COG0409">
    <property type="taxonomic scope" value="Bacteria"/>
</dbReference>
<evidence type="ECO:0000256" key="1">
    <source>
        <dbReference type="ARBA" id="ARBA00007888"/>
    </source>
</evidence>
<dbReference type="PANTHER" id="PTHR30149:SF0">
    <property type="entry name" value="HYDROGENASE MATURATION FACTOR HYPD"/>
    <property type="match status" value="1"/>
</dbReference>
<dbReference type="PIRSF" id="PIRSF005622">
    <property type="entry name" value="Hydrgn_mat_hypD"/>
    <property type="match status" value="1"/>
</dbReference>
<dbReference type="AlphaFoldDB" id="E0RUV8"/>
<dbReference type="Gene3D" id="3.40.50.11740">
    <property type="entry name" value="HypD, alpha/beta domain 2"/>
    <property type="match status" value="2"/>
</dbReference>
<dbReference type="HOGENOM" id="CLU_048562_1_0_9"/>